<dbReference type="Gene3D" id="2.30.30.40">
    <property type="entry name" value="SH3 Domains"/>
    <property type="match status" value="1"/>
</dbReference>
<dbReference type="Pfam" id="PF00018">
    <property type="entry name" value="SH3_1"/>
    <property type="match status" value="1"/>
</dbReference>
<comment type="subcellular location">
    <subcellularLocation>
        <location evidence="2">Cell membrane</location>
        <topology evidence="2">Peripheral membrane protein</topology>
        <orientation evidence="2">Cytoplasmic side</orientation>
    </subcellularLocation>
    <subcellularLocation>
        <location evidence="3">Cell projection</location>
        <location evidence="3">Ruffle membrane</location>
    </subcellularLocation>
    <subcellularLocation>
        <location evidence="1">Cytoplasmic vesicle membrane</location>
        <topology evidence="1">Peripheral membrane protein</topology>
    </subcellularLocation>
</comment>
<feature type="domain" description="SH3" evidence="15">
    <location>
        <begin position="395"/>
        <end position="454"/>
    </location>
</feature>
<keyword evidence="7 13" id="KW-0175">Coiled coil</keyword>
<evidence type="ECO:0000313" key="19">
    <source>
        <dbReference type="RefSeq" id="XP_032805259.1"/>
    </source>
</evidence>
<dbReference type="Proteomes" id="UP001318040">
    <property type="component" value="Chromosome 7"/>
</dbReference>
<evidence type="ECO:0000313" key="21">
    <source>
        <dbReference type="RefSeq" id="XP_032805261.1"/>
    </source>
</evidence>
<dbReference type="GeneID" id="116940071"/>
<keyword evidence="10" id="KW-0966">Cell projection</keyword>
<dbReference type="GO" id="GO:0007010">
    <property type="term" value="P:cytoskeleton organization"/>
    <property type="evidence" value="ECO:0007669"/>
    <property type="project" value="TreeGrafter"/>
</dbReference>
<evidence type="ECO:0000256" key="7">
    <source>
        <dbReference type="ARBA" id="ARBA00023054"/>
    </source>
</evidence>
<gene>
    <name evidence="18 19 20 21" type="primary">PACSIN1</name>
</gene>
<dbReference type="RefSeq" id="XP_032805259.1">
    <property type="nucleotide sequence ID" value="XM_032949368.1"/>
</dbReference>
<dbReference type="FunFam" id="1.20.1270.60:FF:000205">
    <property type="entry name" value="Protein kinase C and casein kinase substrate in neurons protein 1"/>
    <property type="match status" value="1"/>
</dbReference>
<dbReference type="RefSeq" id="XP_032805258.1">
    <property type="nucleotide sequence ID" value="XM_032949367.1"/>
</dbReference>
<sequence>MSVTYDDCAGVETSSESFWEVGNYKRTVRRIDDGYRLCNDLMACIQERAKIEKVYSQQLTDWTKKWKTLIERGPQYGSMERAWQALMTEADRVSDLHHEMRNQINNEDLEKIKNWQKDTFHKQLIGGFKETKEAEDGFRKAQKPWAKKLKELEVLKKAYHLACKEERLAVSRETSTKSDPAAPPDQAKKLSDKVEKCRQDTQKAKERYDKGLEEMGRHTPQYTENMEAVFETCQQLELKRLSFLKEVLMDIQRHLDLSTNCSYANVYRDFRQSILTADEQDDLKWFAANHGTGMATNWPAFEEYSPDAPQTTNRKEKGGPRKMAEGGVAQGATESPSAHGGSARLSASTSEASGPADWSDDDTPVARGGSTGGRSNGDKNPFDEADGGCSAGSGNGGGRIRALYDYQGQEQDELSFKAGDELTKLEEEDEQGWCKGRMDDGTVGLFPANYVEDI</sequence>
<dbReference type="Pfam" id="PF00611">
    <property type="entry name" value="FCH"/>
    <property type="match status" value="1"/>
</dbReference>
<evidence type="ECO:0000259" key="16">
    <source>
        <dbReference type="PROSITE" id="PS51741"/>
    </source>
</evidence>
<feature type="compositionally biased region" description="Gly residues" evidence="14">
    <location>
        <begin position="389"/>
        <end position="399"/>
    </location>
</feature>
<dbReference type="GO" id="GO:0005543">
    <property type="term" value="F:phospholipid binding"/>
    <property type="evidence" value="ECO:0007669"/>
    <property type="project" value="TreeGrafter"/>
</dbReference>
<reference evidence="18 19" key="1">
    <citation type="submission" date="2025-04" db="UniProtKB">
        <authorList>
            <consortium name="RefSeq"/>
        </authorList>
    </citation>
    <scope>IDENTIFICATION</scope>
    <source>
        <tissue evidence="18 19">Sperm</tissue>
    </source>
</reference>
<keyword evidence="4 12" id="KW-0728">SH3 domain</keyword>
<dbReference type="PROSITE" id="PS50002">
    <property type="entry name" value="SH3"/>
    <property type="match status" value="1"/>
</dbReference>
<dbReference type="InterPro" id="IPR001060">
    <property type="entry name" value="FCH_dom"/>
</dbReference>
<keyword evidence="5" id="KW-1003">Cell membrane</keyword>
<feature type="domain" description="F-BAR" evidence="16">
    <location>
        <begin position="11"/>
        <end position="282"/>
    </location>
</feature>
<evidence type="ECO:0000256" key="9">
    <source>
        <dbReference type="ARBA" id="ARBA00023136"/>
    </source>
</evidence>
<evidence type="ECO:0000256" key="1">
    <source>
        <dbReference type="ARBA" id="ARBA00004284"/>
    </source>
</evidence>
<dbReference type="GO" id="GO:0032587">
    <property type="term" value="C:ruffle membrane"/>
    <property type="evidence" value="ECO:0007669"/>
    <property type="project" value="UniProtKB-SubCell"/>
</dbReference>
<dbReference type="GO" id="GO:0006897">
    <property type="term" value="P:endocytosis"/>
    <property type="evidence" value="ECO:0007669"/>
    <property type="project" value="UniProtKB-KW"/>
</dbReference>
<accession>A0AAJ7SV11</accession>
<keyword evidence="6" id="KW-0963">Cytoplasm</keyword>
<evidence type="ECO:0000313" key="20">
    <source>
        <dbReference type="RefSeq" id="XP_032805260.1"/>
    </source>
</evidence>
<evidence type="ECO:0000256" key="11">
    <source>
        <dbReference type="ARBA" id="ARBA00023329"/>
    </source>
</evidence>
<evidence type="ECO:0000313" key="17">
    <source>
        <dbReference type="Proteomes" id="UP001318040"/>
    </source>
</evidence>
<evidence type="ECO:0000256" key="3">
    <source>
        <dbReference type="ARBA" id="ARBA00004632"/>
    </source>
</evidence>
<evidence type="ECO:0000256" key="13">
    <source>
        <dbReference type="PROSITE-ProRule" id="PRU01077"/>
    </source>
</evidence>
<evidence type="ECO:0000256" key="8">
    <source>
        <dbReference type="ARBA" id="ARBA00023121"/>
    </source>
</evidence>
<feature type="compositionally biased region" description="Basic and acidic residues" evidence="14">
    <location>
        <begin position="186"/>
        <end position="203"/>
    </location>
</feature>
<feature type="region of interest" description="Disordered" evidence="14">
    <location>
        <begin position="297"/>
        <end position="402"/>
    </location>
</feature>
<dbReference type="GO" id="GO:0097320">
    <property type="term" value="P:plasma membrane tubulation"/>
    <property type="evidence" value="ECO:0007669"/>
    <property type="project" value="TreeGrafter"/>
</dbReference>
<dbReference type="InterPro" id="IPR001452">
    <property type="entry name" value="SH3_domain"/>
</dbReference>
<evidence type="ECO:0000256" key="5">
    <source>
        <dbReference type="ARBA" id="ARBA00022475"/>
    </source>
</evidence>
<dbReference type="PRINTS" id="PR00452">
    <property type="entry name" value="SH3DOMAIN"/>
</dbReference>
<evidence type="ECO:0000256" key="12">
    <source>
        <dbReference type="PROSITE-ProRule" id="PRU00192"/>
    </source>
</evidence>
<dbReference type="SMART" id="SM00326">
    <property type="entry name" value="SH3"/>
    <property type="match status" value="1"/>
</dbReference>
<organism evidence="17 21">
    <name type="scientific">Petromyzon marinus</name>
    <name type="common">Sea lamprey</name>
    <dbReference type="NCBI Taxonomy" id="7757"/>
    <lineage>
        <taxon>Eukaryota</taxon>
        <taxon>Metazoa</taxon>
        <taxon>Chordata</taxon>
        <taxon>Craniata</taxon>
        <taxon>Vertebrata</taxon>
        <taxon>Cyclostomata</taxon>
        <taxon>Hyperoartia</taxon>
        <taxon>Petromyzontiformes</taxon>
        <taxon>Petromyzontidae</taxon>
        <taxon>Petromyzon</taxon>
    </lineage>
</organism>
<evidence type="ECO:0000256" key="4">
    <source>
        <dbReference type="ARBA" id="ARBA00022443"/>
    </source>
</evidence>
<keyword evidence="8" id="KW-0446">Lipid-binding</keyword>
<dbReference type="Gene3D" id="1.20.1270.60">
    <property type="entry name" value="Arfaptin homology (AH) domain/BAR domain"/>
    <property type="match status" value="1"/>
</dbReference>
<keyword evidence="9" id="KW-0472">Membrane</keyword>
<dbReference type="InterPro" id="IPR036028">
    <property type="entry name" value="SH3-like_dom_sf"/>
</dbReference>
<keyword evidence="18 19" id="KW-0418">Kinase</keyword>
<dbReference type="InterPro" id="IPR035743">
    <property type="entry name" value="PACSIN1/PACSIN2_SH3"/>
</dbReference>
<keyword evidence="11" id="KW-0968">Cytoplasmic vesicle</keyword>
<dbReference type="RefSeq" id="XP_032805261.1">
    <property type="nucleotide sequence ID" value="XM_032949370.1"/>
</dbReference>
<keyword evidence="17" id="KW-1185">Reference proteome</keyword>
<evidence type="ECO:0000256" key="10">
    <source>
        <dbReference type="ARBA" id="ARBA00023273"/>
    </source>
</evidence>
<dbReference type="GO" id="GO:0030100">
    <property type="term" value="P:regulation of endocytosis"/>
    <property type="evidence" value="ECO:0007669"/>
    <property type="project" value="TreeGrafter"/>
</dbReference>
<evidence type="ECO:0000256" key="6">
    <source>
        <dbReference type="ARBA" id="ARBA00022490"/>
    </source>
</evidence>
<name>A0AAJ7SV11_PETMA</name>
<dbReference type="SUPFAM" id="SSF103657">
    <property type="entry name" value="BAR/IMD domain-like"/>
    <property type="match status" value="1"/>
</dbReference>
<evidence type="ECO:0000256" key="2">
    <source>
        <dbReference type="ARBA" id="ARBA00004413"/>
    </source>
</evidence>
<dbReference type="PANTHER" id="PTHR23065:SF11">
    <property type="entry name" value="SYNDAPIN, ISOFORM C"/>
    <property type="match status" value="1"/>
</dbReference>
<dbReference type="RefSeq" id="XP_032805260.1">
    <property type="nucleotide sequence ID" value="XM_032949369.1"/>
</dbReference>
<keyword evidence="18 19" id="KW-0808">Transferase</keyword>
<dbReference type="PROSITE" id="PS51741">
    <property type="entry name" value="F_BAR"/>
    <property type="match status" value="1"/>
</dbReference>
<dbReference type="GO" id="GO:0030659">
    <property type="term" value="C:cytoplasmic vesicle membrane"/>
    <property type="evidence" value="ECO:0007669"/>
    <property type="project" value="UniProtKB-SubCell"/>
</dbReference>
<evidence type="ECO:0000256" key="14">
    <source>
        <dbReference type="SAM" id="MobiDB-lite"/>
    </source>
</evidence>
<dbReference type="GO" id="GO:0005768">
    <property type="term" value="C:endosome"/>
    <property type="evidence" value="ECO:0007669"/>
    <property type="project" value="TreeGrafter"/>
</dbReference>
<feature type="compositionally biased region" description="Basic and acidic residues" evidence="14">
    <location>
        <begin position="313"/>
        <end position="324"/>
    </location>
</feature>
<evidence type="ECO:0000259" key="15">
    <source>
        <dbReference type="PROSITE" id="PS50002"/>
    </source>
</evidence>
<dbReference type="PANTHER" id="PTHR23065">
    <property type="entry name" value="PROLINE-SERINE-THREONINE PHOSPHATASE INTERACTING PROTEIN 1"/>
    <property type="match status" value="1"/>
</dbReference>
<dbReference type="SUPFAM" id="SSF50044">
    <property type="entry name" value="SH3-domain"/>
    <property type="match status" value="1"/>
</dbReference>
<proteinExistence type="predicted"/>
<protein>
    <submittedName>
        <fullName evidence="18 19">Protein kinase C and casein kinase substrate in neurons protein 1 isoform X1</fullName>
    </submittedName>
</protein>
<dbReference type="KEGG" id="pmrn:116940071"/>
<dbReference type="SMART" id="SM00055">
    <property type="entry name" value="FCH"/>
    <property type="match status" value="1"/>
</dbReference>
<evidence type="ECO:0000313" key="18">
    <source>
        <dbReference type="RefSeq" id="XP_032805258.1"/>
    </source>
</evidence>
<dbReference type="CDD" id="cd11998">
    <property type="entry name" value="SH3_PACSIN1-2"/>
    <property type="match status" value="1"/>
</dbReference>
<dbReference type="AlphaFoldDB" id="A0AAJ7SV11"/>
<dbReference type="InterPro" id="IPR027267">
    <property type="entry name" value="AH/BAR_dom_sf"/>
</dbReference>
<dbReference type="GO" id="GO:0016301">
    <property type="term" value="F:kinase activity"/>
    <property type="evidence" value="ECO:0007669"/>
    <property type="project" value="UniProtKB-KW"/>
</dbReference>
<dbReference type="InterPro" id="IPR031160">
    <property type="entry name" value="F_BAR_dom"/>
</dbReference>
<dbReference type="FunFam" id="2.30.30.40:FF:000014">
    <property type="entry name" value="Kinase C and casein kinase substrate in neurons protein"/>
    <property type="match status" value="1"/>
</dbReference>
<feature type="region of interest" description="Disordered" evidence="14">
    <location>
        <begin position="170"/>
        <end position="203"/>
    </location>
</feature>